<comment type="caution">
    <text evidence="11">The sequence shown here is derived from an EMBL/GenBank/DDBJ whole genome shotgun (WGS) entry which is preliminary data.</text>
</comment>
<dbReference type="InterPro" id="IPR022813">
    <property type="entry name" value="SecD/SecF_arch_bac"/>
</dbReference>
<feature type="transmembrane region" description="Helical" evidence="9">
    <location>
        <begin position="108"/>
        <end position="127"/>
    </location>
</feature>
<evidence type="ECO:0000256" key="6">
    <source>
        <dbReference type="ARBA" id="ARBA00022989"/>
    </source>
</evidence>
<dbReference type="AlphaFoldDB" id="X1JQ31"/>
<keyword evidence="2" id="KW-0813">Transport</keyword>
<dbReference type="InterPro" id="IPR048634">
    <property type="entry name" value="SecD_SecF_C"/>
</dbReference>
<dbReference type="GO" id="GO:0015031">
    <property type="term" value="P:protein transport"/>
    <property type="evidence" value="ECO:0007669"/>
    <property type="project" value="UniProtKB-KW"/>
</dbReference>
<keyword evidence="5" id="KW-0653">Protein transport</keyword>
<comment type="subcellular location">
    <subcellularLocation>
        <location evidence="1">Cell membrane</location>
        <topology evidence="1">Multi-pass membrane protein</topology>
    </subcellularLocation>
</comment>
<feature type="non-terminal residue" evidence="11">
    <location>
        <position position="143"/>
    </location>
</feature>
<organism evidence="11">
    <name type="scientific">marine sediment metagenome</name>
    <dbReference type="NCBI Taxonomy" id="412755"/>
    <lineage>
        <taxon>unclassified sequences</taxon>
        <taxon>metagenomes</taxon>
        <taxon>ecological metagenomes</taxon>
    </lineage>
</organism>
<protein>
    <recommendedName>
        <fullName evidence="10">Protein export membrane protein SecD/SecF C-terminal domain-containing protein</fullName>
    </recommendedName>
</protein>
<evidence type="ECO:0000256" key="5">
    <source>
        <dbReference type="ARBA" id="ARBA00022927"/>
    </source>
</evidence>
<evidence type="ECO:0000256" key="4">
    <source>
        <dbReference type="ARBA" id="ARBA00022692"/>
    </source>
</evidence>
<evidence type="ECO:0000256" key="2">
    <source>
        <dbReference type="ARBA" id="ARBA00022448"/>
    </source>
</evidence>
<feature type="domain" description="Protein export membrane protein SecD/SecF C-terminal" evidence="10">
    <location>
        <begin position="87"/>
        <end position="129"/>
    </location>
</feature>
<evidence type="ECO:0000256" key="1">
    <source>
        <dbReference type="ARBA" id="ARBA00004651"/>
    </source>
</evidence>
<dbReference type="GO" id="GO:0005886">
    <property type="term" value="C:plasma membrane"/>
    <property type="evidence" value="ECO:0007669"/>
    <property type="project" value="UniProtKB-SubCell"/>
</dbReference>
<evidence type="ECO:0000256" key="3">
    <source>
        <dbReference type="ARBA" id="ARBA00022475"/>
    </source>
</evidence>
<dbReference type="Pfam" id="PF07549">
    <property type="entry name" value="Sec_GG"/>
    <property type="match status" value="1"/>
</dbReference>
<name>X1JQ31_9ZZZZ</name>
<dbReference type="EMBL" id="BARU01035707">
    <property type="protein sequence ID" value="GAH83520.1"/>
    <property type="molecule type" value="Genomic_DNA"/>
</dbReference>
<evidence type="ECO:0000256" key="7">
    <source>
        <dbReference type="ARBA" id="ARBA00023010"/>
    </source>
</evidence>
<keyword evidence="6 9" id="KW-1133">Transmembrane helix</keyword>
<evidence type="ECO:0000256" key="9">
    <source>
        <dbReference type="SAM" id="Phobius"/>
    </source>
</evidence>
<keyword evidence="7" id="KW-0811">Translocation</keyword>
<dbReference type="Pfam" id="PF02355">
    <property type="entry name" value="SecD_SecF_C"/>
    <property type="match status" value="1"/>
</dbReference>
<keyword evidence="8 9" id="KW-0472">Membrane</keyword>
<evidence type="ECO:0000259" key="10">
    <source>
        <dbReference type="Pfam" id="PF02355"/>
    </source>
</evidence>
<gene>
    <name evidence="11" type="ORF">S03H2_55841</name>
</gene>
<dbReference type="PANTHER" id="PTHR30081:SF8">
    <property type="entry name" value="PROTEIN TRANSLOCASE SUBUNIT SECF"/>
    <property type="match status" value="1"/>
</dbReference>
<sequence>MLVAASIVVLAVYGLNWGIDFTGGSLMELEFKQNRPSNQEIKDIVSVLGLGEINVQPTKEKNIILRMRDIDEETHQKVLLTIQQLGEVKELRFESVGPVIGQELKKKAIYSIVIALIAILLFIASAFRKVSFIVKSYKYGLLA</sequence>
<evidence type="ECO:0000313" key="11">
    <source>
        <dbReference type="EMBL" id="GAH83520.1"/>
    </source>
</evidence>
<dbReference type="InterPro" id="IPR022646">
    <property type="entry name" value="SecD/SecF_CS"/>
</dbReference>
<dbReference type="PANTHER" id="PTHR30081">
    <property type="entry name" value="PROTEIN-EXPORT MEMBRANE PROTEIN SEC"/>
    <property type="match status" value="1"/>
</dbReference>
<keyword evidence="4 9" id="KW-0812">Transmembrane</keyword>
<keyword evidence="3" id="KW-1003">Cell membrane</keyword>
<reference evidence="11" key="1">
    <citation type="journal article" date="2014" name="Front. Microbiol.">
        <title>High frequency of phylogenetically diverse reductive dehalogenase-homologous genes in deep subseafloor sedimentary metagenomes.</title>
        <authorList>
            <person name="Kawai M."/>
            <person name="Futagami T."/>
            <person name="Toyoda A."/>
            <person name="Takaki Y."/>
            <person name="Nishi S."/>
            <person name="Hori S."/>
            <person name="Arai W."/>
            <person name="Tsubouchi T."/>
            <person name="Morono Y."/>
            <person name="Uchiyama I."/>
            <person name="Ito T."/>
            <person name="Fujiyama A."/>
            <person name="Inagaki F."/>
            <person name="Takami H."/>
        </authorList>
    </citation>
    <scope>NUCLEOTIDE SEQUENCE</scope>
    <source>
        <strain evidence="11">Expedition CK06-06</strain>
    </source>
</reference>
<evidence type="ECO:0000256" key="8">
    <source>
        <dbReference type="ARBA" id="ARBA00023136"/>
    </source>
</evidence>
<proteinExistence type="predicted"/>
<accession>X1JQ31</accession>